<gene>
    <name evidence="2" type="ORF">C8F04DRAFT_1274396</name>
</gene>
<evidence type="ECO:0000313" key="3">
    <source>
        <dbReference type="Proteomes" id="UP001218188"/>
    </source>
</evidence>
<evidence type="ECO:0000313" key="2">
    <source>
        <dbReference type="EMBL" id="KAJ7020940.1"/>
    </source>
</evidence>
<feature type="compositionally biased region" description="Basic and acidic residues" evidence="1">
    <location>
        <begin position="244"/>
        <end position="255"/>
    </location>
</feature>
<feature type="region of interest" description="Disordered" evidence="1">
    <location>
        <begin position="188"/>
        <end position="255"/>
    </location>
</feature>
<dbReference type="Proteomes" id="UP001218188">
    <property type="component" value="Unassembled WGS sequence"/>
</dbReference>
<dbReference type="AlphaFoldDB" id="A0AAD6S4Z8"/>
<proteinExistence type="predicted"/>
<keyword evidence="3" id="KW-1185">Reference proteome</keyword>
<evidence type="ECO:0000256" key="1">
    <source>
        <dbReference type="SAM" id="MobiDB-lite"/>
    </source>
</evidence>
<protein>
    <submittedName>
        <fullName evidence="2">Uncharacterized protein</fullName>
    </submittedName>
</protein>
<sequence length="364" mass="39102">MLQDAFDAPHLGVEGVPAVMQPIAAPIVYIAQERGTGHVRSFVGDISPPPVPGTKWAAASLVDVDGAQIAYVHTATPPLWRNASLMALQPTPLYIGLDHHGPRSPPPTQSSAKALRSPPPPRAPMSKTHAGKEKSTQGTDEAPGGGSEEEEGEEGGNCVNKCDVNTSRANVWNPAAPEKRRACHIVPAPPPPNRLQALQPRARDASGAYTRTPAPHIKTRHHALTPEEHQTKSSSSTSRLPVCDQREGARPESRGSNDALVLVCNVHTTPAGRSITRADSSRTHHLDRIPLAYKDDSEDEQHHHVRSVRAGVGERCVAKEETATKMYIPRSSEVPMPAGRQGSGREGSESVSCLVRQDCAKKRE</sequence>
<feature type="region of interest" description="Disordered" evidence="1">
    <location>
        <begin position="96"/>
        <end position="159"/>
    </location>
</feature>
<dbReference type="EMBL" id="JARJCM010000247">
    <property type="protein sequence ID" value="KAJ7020940.1"/>
    <property type="molecule type" value="Genomic_DNA"/>
</dbReference>
<accession>A0AAD6S4Z8</accession>
<feature type="region of interest" description="Disordered" evidence="1">
    <location>
        <begin position="328"/>
        <end position="364"/>
    </location>
</feature>
<organism evidence="2 3">
    <name type="scientific">Mycena alexandri</name>
    <dbReference type="NCBI Taxonomy" id="1745969"/>
    <lineage>
        <taxon>Eukaryota</taxon>
        <taxon>Fungi</taxon>
        <taxon>Dikarya</taxon>
        <taxon>Basidiomycota</taxon>
        <taxon>Agaricomycotina</taxon>
        <taxon>Agaricomycetes</taxon>
        <taxon>Agaricomycetidae</taxon>
        <taxon>Agaricales</taxon>
        <taxon>Marasmiineae</taxon>
        <taxon>Mycenaceae</taxon>
        <taxon>Mycena</taxon>
    </lineage>
</organism>
<comment type="caution">
    <text evidence="2">The sequence shown here is derived from an EMBL/GenBank/DDBJ whole genome shotgun (WGS) entry which is preliminary data.</text>
</comment>
<name>A0AAD6S4Z8_9AGAR</name>
<reference evidence="2" key="1">
    <citation type="submission" date="2023-03" db="EMBL/GenBank/DDBJ databases">
        <title>Massive genome expansion in bonnet fungi (Mycena s.s.) driven by repeated elements and novel gene families across ecological guilds.</title>
        <authorList>
            <consortium name="Lawrence Berkeley National Laboratory"/>
            <person name="Harder C.B."/>
            <person name="Miyauchi S."/>
            <person name="Viragh M."/>
            <person name="Kuo A."/>
            <person name="Thoen E."/>
            <person name="Andreopoulos B."/>
            <person name="Lu D."/>
            <person name="Skrede I."/>
            <person name="Drula E."/>
            <person name="Henrissat B."/>
            <person name="Morin E."/>
            <person name="Kohler A."/>
            <person name="Barry K."/>
            <person name="LaButti K."/>
            <person name="Morin E."/>
            <person name="Salamov A."/>
            <person name="Lipzen A."/>
            <person name="Mereny Z."/>
            <person name="Hegedus B."/>
            <person name="Baldrian P."/>
            <person name="Stursova M."/>
            <person name="Weitz H."/>
            <person name="Taylor A."/>
            <person name="Grigoriev I.V."/>
            <person name="Nagy L.G."/>
            <person name="Martin F."/>
            <person name="Kauserud H."/>
        </authorList>
    </citation>
    <scope>NUCLEOTIDE SEQUENCE</scope>
    <source>
        <strain evidence="2">CBHHK200</strain>
    </source>
</reference>